<feature type="transmembrane region" description="Helical" evidence="10">
    <location>
        <begin position="2945"/>
        <end position="2968"/>
    </location>
</feature>
<accession>A0A9D4C674</accession>
<dbReference type="Gene3D" id="1.20.1070.10">
    <property type="entry name" value="Rhodopsin 7-helix transmembrane proteins"/>
    <property type="match status" value="1"/>
</dbReference>
<dbReference type="EMBL" id="JAIWYP010000013">
    <property type="protein sequence ID" value="KAH3717864.1"/>
    <property type="molecule type" value="Genomic_DNA"/>
</dbReference>
<dbReference type="PROSITE" id="PS50912">
    <property type="entry name" value="EAR"/>
    <property type="match status" value="5"/>
</dbReference>
<dbReference type="InterPro" id="IPR000832">
    <property type="entry name" value="GPCR_2_secretin-like"/>
</dbReference>
<dbReference type="SUPFAM" id="SSF50965">
    <property type="entry name" value="Galactose oxidase, central domain"/>
    <property type="match status" value="1"/>
</dbReference>
<feature type="transmembrane region" description="Helical" evidence="10">
    <location>
        <begin position="3042"/>
        <end position="3065"/>
    </location>
</feature>
<organism evidence="13 14">
    <name type="scientific">Dreissena polymorpha</name>
    <name type="common">Zebra mussel</name>
    <name type="synonym">Mytilus polymorpha</name>
    <dbReference type="NCBI Taxonomy" id="45954"/>
    <lineage>
        <taxon>Eukaryota</taxon>
        <taxon>Metazoa</taxon>
        <taxon>Spiralia</taxon>
        <taxon>Lophotrochozoa</taxon>
        <taxon>Mollusca</taxon>
        <taxon>Bivalvia</taxon>
        <taxon>Autobranchia</taxon>
        <taxon>Heteroconchia</taxon>
        <taxon>Euheterodonta</taxon>
        <taxon>Imparidentia</taxon>
        <taxon>Neoheterodontei</taxon>
        <taxon>Myida</taxon>
        <taxon>Dreissenoidea</taxon>
        <taxon>Dreissenidae</taxon>
        <taxon>Dreissena</taxon>
    </lineage>
</organism>
<keyword evidence="5" id="KW-0106">Calcium</keyword>
<protein>
    <submittedName>
        <fullName evidence="13">Uncharacterized protein</fullName>
    </submittedName>
</protein>
<evidence type="ECO:0000313" key="14">
    <source>
        <dbReference type="Proteomes" id="UP000828390"/>
    </source>
</evidence>
<evidence type="ECO:0000259" key="11">
    <source>
        <dbReference type="PROSITE" id="PS50221"/>
    </source>
</evidence>
<dbReference type="GO" id="GO:0001965">
    <property type="term" value="F:G-protein alpha-subunit binding"/>
    <property type="evidence" value="ECO:0007669"/>
    <property type="project" value="TreeGrafter"/>
</dbReference>
<dbReference type="InterPro" id="IPR026919">
    <property type="entry name" value="ADGRV1"/>
</dbReference>
<evidence type="ECO:0000256" key="2">
    <source>
        <dbReference type="ARBA" id="ARBA00022692"/>
    </source>
</evidence>
<dbReference type="GO" id="GO:0005737">
    <property type="term" value="C:cytoplasm"/>
    <property type="evidence" value="ECO:0007669"/>
    <property type="project" value="TreeGrafter"/>
</dbReference>
<sequence>MDVLSNPTNGLVLGAPSRGKDVLSNPMNRLVLGVPSRGKDVLSNPMNKLVLGRASRATVTILANDDPAGFVYLESVDLITLDEPSKTESLVSKVDVTIGRGPGIYGVVHVPFEIVPEIASNRNDLTPMQGTITLENKQMSAVLTLTVLDDERPEDVERFTLRLLAPDNAAQLGTKTARTIIINSNDSPNGLFSLYAAGTRLREVSVEEGVGMLQFDIVRTQGLEGRVTVDMVTEPGTADTTADVASVQLVPVQVLPTTYVENWYSYTVNSTTYLLMMKPTVVGEMTSELGSQGSAGPVDMATLFHTTLFRWQGELVPLQTVETDGVSGATAFRIDTVDYLVVSNKGNYNRYLTQSRLYRVNPSGNLTLIQKLDTKGATDVAYFTKNTLHYIVIANSMDNAGNTRVNSDIWRWEPGNKQFGKVSSLLTLGASAVEVVNINENLYLVVANQYDSVDKTYTVDSKVYKFDSNAQFSQHQSLATLGVADVRHIRVRSLDLLIIANNRDNTVSSPQKSDVYRWDITTQMFVLHERLETTRVEQVEIFTAFDDTVYAMFSNSIGSSAFFGWDVQNSRFQAVWSGRPALSMVPITVGQGAGNMNLIAVADKNITTNPVLYQLIKVKDSDFAPRVVTMTMDAGQDLLHASVYVFQDTTPEDTETFYVTLRSPGGGAEISVNNKIAVNILSNDNAHGVIEIAADSLEIQTQELAGRDNTVQVNVIRRYGYFGHVTVRWIVTGDHDGTNDITPLEGIVEFATGQAVATVSLTVRDDDIAELQEVTYLRLTEVIQSGTSLQGRGAAIGVNNTAKVVVLANDSPYGVVRWETTSQTVVEPEGSDTTIVLYVVREQGMSGILQVTYITSVDDTIPISQQAVSGQDFISRQGMALLQENVTRVPVEIVIKQDTIPEAAELFLVNLTSVVLVGNFPSPGAAPSIRYPGNTVMVTISENDNARGIVQFNVTTNIEGRIDIYEEFGMNTTVPLTVSRSVGLYGPVTVTWQAEPREATVLDFSPSSGTLSLANLQQSANIYVTIIDDNIPENMETFDISLISVTGGALLGPSKSVRVAILKNDSPNGLFRFVTSEVVVKESRTETDPNGEARLIVERVQGSEGVVNVQWRLNAEAVYDFYEPLLGTMMFAQGEKTKSLSLRTKPDSILEGEERFRVSLVAVDNNADISHTQGDARIIVLPDPGASGTIEIVPESRLVYIGEPGESSPNYKGQVQIVLTRGSGIYGDVSVSWAITPRDQSAFLQVEGTVTIVDLQQKAAITLQALDDSIPELRSIYTLQLSSATGGAVLSSVSSATMSDIVFVASDHPHGEFVFDLPETFITTEDRFSVSLPVIRRGGLNGQVFVTYKTYPGTATELDYFPEEGTLTFQHGQNQLFIDIQLRQDDVPEGPESFYLNLTSARLVDPSSYNFTLVSGLQLDQRPVIGSQGVKEMVIERNDNAEGTIQFTDLAMQFTVTEEEGVAKIPLIRTGGNYGAVSVLYRVINVTATVGEDYVSTQGVVTFADGSRNATLDITILDDSSMENTETFRVELVSTTGGAVLGKAAVSTVTIAKSDYPNGKFGFKGQLIITVDNPARTLQRMFTVERTSGLLGEQTVFWQIFGPNNPTSPLQGTNDISYVVGSNELTSGTLKWADGEAGDRTFTLNVKPFSSWEIEKTFVVKITKVEGSPVTSGNGEVSPTTGAVLLTISKFGDPNGIVLFDGPAQLAREYEEPDGVTTLAVQFPIIRRQDTGTVGNIEVFWEVQGPIDMARPDMQPINGSVLLADEERSAAITLQIMPDTIPELSETFRLALTKIVGGAEIDKQYNLSTFTIKYNDDPHGVFGIIPEYQTVKVNPVDLTRNVRLNFTRYAGVFGNVILTFSIKYDIPQSGILLALNDGTVTFAEGLTNRILDIKIEGTGFLEIGTTFSVSLIEVNYLGEGVTRLPQFRVGETEVKVRVPAEAANSQVGFKYTMMGVDEATSTCRLNVQRVGTYGTVNVSLTSGFPGGKVLAGFTEGKILPPSGTIALPHGIEERNFTVELSAKLGVSELFAVHLPSAPSTMVPGGARLLPDRSLVRIEPYGLIRFSTNSTQPSVSEMFGKIYLQVERVYGSEGKLEVQYRAEGVNASQYDFTTLENHAVVMEPGQTAGLIMIDIVQDYLPEEAEIFHVNLTRVEKFPTDTSLSISPRISYLRATSVVTILESNDPYGVLNMEPVTVTVNEAYQEINITVKRTGGIFGTVSVLVRTVGGGEDWTGQIVPRPGASGNNTITEVLGNRDRFTSATGGSDYVVLDTKVEFKQNELAKNVTLTLLADDMAEPAETVLVYLTQPTGGARIAQGEPDGGKKGFTIVTVSENDLSNGVIGFSQDSLTVSANEDTNSVVTLKLARTDAFFGEVEISWLAKVSANSAETEDVILASQLEKTAGTAMCPGRKDVCYFNITLVNDNLPEEEHSFVVKLTSVKNDAKLHQDRLTARVNVAASDHIRGLIQFTEDSRTIIASNIESSVRLKVSRTMGQDYRVEVGYRSLQMTSQLSLDGVMVYPALEGEDYAGKSGILVFEAGRQDLQYVDISLTPFQASSNPYPKQFYLDLRNPTNGASINVNASRATILLVDSKDVAIWDIVKNLPTRPLNDQQIKDTLGQLDAAIQVSNKFTENEVSLSEDILEKIIEEGLERKLTPAIINQILSILCKFLTPDKDDATRGRFKLAEIMENTAYLMVTGAPCPTPLPPDVMTLQCVHAKIVAARWPLNKIQGYQYPGRRQDTFTVPGAVPNARTNENSTCADFHFIEYDSEQWFQKSAERQLLSNKIISFGLKGRPSSYSDTPAVYRIHSPDRRIATRQAECVYFDTSLRTWVSPREICQVTNDLDLGLDDYVDCSCKHLTHYAVKATTSDPGLVGYSTWFFISCFICMTGLLLAILAHHVCSVSAMFSASLLMHMCFAAMATQICYVVAAYLSTDEILVYTLQENNYRCIVMGLFLHYFFLCQFSWMVTQAFNFWKILIMNDEHTERKYVIFFLLGWGFPVVIVAVFYVVTFNVYKYVYDLPLGFIYGDVNNNGDMCFVTNAYAGLAGVVLPVLLMLVVVAVVFVKAFQVTPQWQAYDDIYRGRYNITEMRMLLLFWGTIIITWLWGGLHLVYGQLWMLVLFAIFNIIQGLMALVLYAVLRNPCIASCITPQRASSYSMTGHLFDPALPQGGAGSPGGQYQFHPSTLDVGSLKGSRASLLNESWERDSQPSRATRSTMKVKRTLPQSGNLYIKPPVYRQNTISDTKDFDDLLYALKTGGSFSPSDLDSMNSDKPSDSSSIDKYELRRIDIADTHL</sequence>
<evidence type="ECO:0000256" key="3">
    <source>
        <dbReference type="ARBA" id="ARBA00022729"/>
    </source>
</evidence>
<feature type="region of interest" description="Disordered" evidence="9">
    <location>
        <begin position="3259"/>
        <end position="3281"/>
    </location>
</feature>
<evidence type="ECO:0000256" key="6">
    <source>
        <dbReference type="ARBA" id="ARBA00022989"/>
    </source>
</evidence>
<feature type="domain" description="GAIN-B" evidence="11">
    <location>
        <begin position="2693"/>
        <end position="2872"/>
    </location>
</feature>
<dbReference type="InterPro" id="IPR011043">
    <property type="entry name" value="Gal_Oxase/kelch_b-propeller"/>
</dbReference>
<evidence type="ECO:0000256" key="7">
    <source>
        <dbReference type="ARBA" id="ARBA00023136"/>
    </source>
</evidence>
<dbReference type="FunFam" id="2.60.40.2030:FF:000017">
    <property type="entry name" value="Adhesion G protein-coupled receptor V1"/>
    <property type="match status" value="2"/>
</dbReference>
<evidence type="ECO:0000256" key="5">
    <source>
        <dbReference type="ARBA" id="ARBA00022837"/>
    </source>
</evidence>
<feature type="transmembrane region" description="Helical" evidence="10">
    <location>
        <begin position="3119"/>
        <end position="3140"/>
    </location>
</feature>
<evidence type="ECO:0000256" key="10">
    <source>
        <dbReference type="SAM" id="Phobius"/>
    </source>
</evidence>
<dbReference type="GO" id="GO:0010855">
    <property type="term" value="F:adenylate cyclase inhibitor activity"/>
    <property type="evidence" value="ECO:0007669"/>
    <property type="project" value="TreeGrafter"/>
</dbReference>
<name>A0A9D4C674_DREPO</name>
<evidence type="ECO:0000256" key="8">
    <source>
        <dbReference type="ARBA" id="ARBA00023157"/>
    </source>
</evidence>
<dbReference type="InterPro" id="IPR046338">
    <property type="entry name" value="GAIN_dom_sf"/>
</dbReference>
<evidence type="ECO:0000313" key="13">
    <source>
        <dbReference type="EMBL" id="KAH3717864.1"/>
    </source>
</evidence>
<feature type="transmembrane region" description="Helical" evidence="10">
    <location>
        <begin position="2876"/>
        <end position="2897"/>
    </location>
</feature>
<evidence type="ECO:0000256" key="1">
    <source>
        <dbReference type="ARBA" id="ARBA00004141"/>
    </source>
</evidence>
<dbReference type="InterPro" id="IPR017981">
    <property type="entry name" value="GPCR_2-like_7TM"/>
</dbReference>
<dbReference type="InterPro" id="IPR003644">
    <property type="entry name" value="Calx_beta"/>
</dbReference>
<evidence type="ECO:0000256" key="4">
    <source>
        <dbReference type="ARBA" id="ARBA00022737"/>
    </source>
</evidence>
<dbReference type="Pfam" id="PF00002">
    <property type="entry name" value="7tm_2"/>
    <property type="match status" value="1"/>
</dbReference>
<dbReference type="GO" id="GO:0007166">
    <property type="term" value="P:cell surface receptor signaling pathway"/>
    <property type="evidence" value="ECO:0007669"/>
    <property type="project" value="InterPro"/>
</dbReference>
<keyword evidence="2 10" id="KW-0812">Transmembrane</keyword>
<dbReference type="GO" id="GO:0071277">
    <property type="term" value="P:cellular response to calcium ion"/>
    <property type="evidence" value="ECO:0007669"/>
    <property type="project" value="TreeGrafter"/>
</dbReference>
<dbReference type="PANTHER" id="PTHR46682">
    <property type="entry name" value="ADHESION G-PROTEIN COUPLED RECEPTOR V1"/>
    <property type="match status" value="1"/>
</dbReference>
<keyword evidence="8" id="KW-1015">Disulfide bond</keyword>
<dbReference type="PROSITE" id="PS50261">
    <property type="entry name" value="G_PROTEIN_RECEP_F2_4"/>
    <property type="match status" value="1"/>
</dbReference>
<reference evidence="13" key="1">
    <citation type="journal article" date="2019" name="bioRxiv">
        <title>The Genome of the Zebra Mussel, Dreissena polymorpha: A Resource for Invasive Species Research.</title>
        <authorList>
            <person name="McCartney M.A."/>
            <person name="Auch B."/>
            <person name="Kono T."/>
            <person name="Mallez S."/>
            <person name="Zhang Y."/>
            <person name="Obille A."/>
            <person name="Becker A."/>
            <person name="Abrahante J.E."/>
            <person name="Garbe J."/>
            <person name="Badalamenti J.P."/>
            <person name="Herman A."/>
            <person name="Mangelson H."/>
            <person name="Liachko I."/>
            <person name="Sullivan S."/>
            <person name="Sone E.D."/>
            <person name="Koren S."/>
            <person name="Silverstein K.A.T."/>
            <person name="Beckman K.B."/>
            <person name="Gohl D.M."/>
        </authorList>
    </citation>
    <scope>NUCLEOTIDE SEQUENCE</scope>
    <source>
        <strain evidence="13">Duluth1</strain>
        <tissue evidence="13">Whole animal</tissue>
    </source>
</reference>
<dbReference type="GO" id="GO:0004930">
    <property type="term" value="F:G protein-coupled receptor activity"/>
    <property type="evidence" value="ECO:0007669"/>
    <property type="project" value="InterPro"/>
</dbReference>
<gene>
    <name evidence="13" type="ORF">DPMN_060660</name>
</gene>
<dbReference type="SMART" id="SM00237">
    <property type="entry name" value="Calx_beta"/>
    <property type="match status" value="8"/>
</dbReference>
<keyword evidence="7 10" id="KW-0472">Membrane</keyword>
<feature type="transmembrane region" description="Helical" evidence="10">
    <location>
        <begin position="3092"/>
        <end position="3113"/>
    </location>
</feature>
<feature type="domain" description="G-protein coupled receptors family 2 profile 2" evidence="12">
    <location>
        <begin position="2876"/>
        <end position="3141"/>
    </location>
</feature>
<proteinExistence type="predicted"/>
<dbReference type="InterPro" id="IPR009039">
    <property type="entry name" value="EAR"/>
</dbReference>
<feature type="transmembrane region" description="Helical" evidence="10">
    <location>
        <begin position="2909"/>
        <end position="2933"/>
    </location>
</feature>
<feature type="transmembrane region" description="Helical" evidence="10">
    <location>
        <begin position="2989"/>
        <end position="3010"/>
    </location>
</feature>
<dbReference type="Proteomes" id="UP000828390">
    <property type="component" value="Unassembled WGS sequence"/>
</dbReference>
<keyword evidence="4" id="KW-0677">Repeat</keyword>
<dbReference type="GO" id="GO:0016020">
    <property type="term" value="C:membrane"/>
    <property type="evidence" value="ECO:0007669"/>
    <property type="project" value="UniProtKB-SubCell"/>
</dbReference>
<dbReference type="SUPFAM" id="SSF141072">
    <property type="entry name" value="CalX-like"/>
    <property type="match status" value="18"/>
</dbReference>
<dbReference type="Gene3D" id="2.60.220.50">
    <property type="match status" value="1"/>
</dbReference>
<comment type="caution">
    <text evidence="13">The sequence shown here is derived from an EMBL/GenBank/DDBJ whole genome shotgun (WGS) entry which is preliminary data.</text>
</comment>
<keyword evidence="14" id="KW-1185">Reference proteome</keyword>
<keyword evidence="3" id="KW-0732">Signal</keyword>
<keyword evidence="6 10" id="KW-1133">Transmembrane helix</keyword>
<dbReference type="PROSITE" id="PS50221">
    <property type="entry name" value="GAIN_B"/>
    <property type="match status" value="1"/>
</dbReference>
<dbReference type="InterPro" id="IPR038081">
    <property type="entry name" value="CalX-like_sf"/>
</dbReference>
<reference evidence="13" key="2">
    <citation type="submission" date="2020-11" db="EMBL/GenBank/DDBJ databases">
        <authorList>
            <person name="McCartney M.A."/>
            <person name="Auch B."/>
            <person name="Kono T."/>
            <person name="Mallez S."/>
            <person name="Becker A."/>
            <person name="Gohl D.M."/>
            <person name="Silverstein K.A.T."/>
            <person name="Koren S."/>
            <person name="Bechman K.B."/>
            <person name="Herman A."/>
            <person name="Abrahante J.E."/>
            <person name="Garbe J."/>
        </authorList>
    </citation>
    <scope>NUCLEOTIDE SEQUENCE</scope>
    <source>
        <strain evidence="13">Duluth1</strain>
        <tissue evidence="13">Whole animal</tissue>
    </source>
</reference>
<evidence type="ECO:0000256" key="9">
    <source>
        <dbReference type="SAM" id="MobiDB-lite"/>
    </source>
</evidence>
<dbReference type="InterPro" id="IPR057244">
    <property type="entry name" value="GAIN_B"/>
</dbReference>
<dbReference type="PANTHER" id="PTHR46682:SF1">
    <property type="entry name" value="ADHESION G-PROTEIN COUPLED RECEPTOR V1"/>
    <property type="match status" value="1"/>
</dbReference>
<dbReference type="Pfam" id="PF03160">
    <property type="entry name" value="Calx-beta"/>
    <property type="match status" value="14"/>
</dbReference>
<dbReference type="Gene3D" id="2.60.40.2030">
    <property type="match status" value="16"/>
</dbReference>
<evidence type="ECO:0000259" key="12">
    <source>
        <dbReference type="PROSITE" id="PS50261"/>
    </source>
</evidence>
<comment type="subcellular location">
    <subcellularLocation>
        <location evidence="1">Membrane</location>
        <topology evidence="1">Multi-pass membrane protein</topology>
    </subcellularLocation>
</comment>